<keyword evidence="7" id="KW-1185">Reference proteome</keyword>
<proteinExistence type="inferred from homology"/>
<dbReference type="EMBL" id="JAEQMY010000051">
    <property type="protein sequence ID" value="MBL0406781.1"/>
    <property type="molecule type" value="Genomic_DNA"/>
</dbReference>
<reference evidence="6" key="1">
    <citation type="submission" date="2021-01" db="EMBL/GenBank/DDBJ databases">
        <title>Microvirga sp.</title>
        <authorList>
            <person name="Kim M.K."/>
        </authorList>
    </citation>
    <scope>NUCLEOTIDE SEQUENCE</scope>
    <source>
        <strain evidence="6">5420S-16</strain>
    </source>
</reference>
<evidence type="ECO:0000256" key="5">
    <source>
        <dbReference type="ARBA" id="ARBA00023172"/>
    </source>
</evidence>
<evidence type="ECO:0000256" key="2">
    <source>
        <dbReference type="ARBA" id="ARBA00010961"/>
    </source>
</evidence>
<comment type="caution">
    <text evidence="6">The sequence shown here is derived from an EMBL/GenBank/DDBJ whole genome shotgun (WGS) entry which is preliminary data.</text>
</comment>
<evidence type="ECO:0000256" key="1">
    <source>
        <dbReference type="ARBA" id="ARBA00002190"/>
    </source>
</evidence>
<keyword evidence="3" id="KW-0815">Transposition</keyword>
<evidence type="ECO:0000256" key="3">
    <source>
        <dbReference type="ARBA" id="ARBA00022578"/>
    </source>
</evidence>
<dbReference type="Proteomes" id="UP000605848">
    <property type="component" value="Unassembled WGS sequence"/>
</dbReference>
<evidence type="ECO:0000313" key="6">
    <source>
        <dbReference type="EMBL" id="MBL0406781.1"/>
    </source>
</evidence>
<evidence type="ECO:0000256" key="4">
    <source>
        <dbReference type="ARBA" id="ARBA00023125"/>
    </source>
</evidence>
<protein>
    <submittedName>
        <fullName evidence="6">Transposase</fullName>
    </submittedName>
</protein>
<dbReference type="GO" id="GO:0003677">
    <property type="term" value="F:DNA binding"/>
    <property type="evidence" value="ECO:0007669"/>
    <property type="project" value="UniProtKB-KW"/>
</dbReference>
<evidence type="ECO:0000313" key="7">
    <source>
        <dbReference type="Proteomes" id="UP000605848"/>
    </source>
</evidence>
<dbReference type="AlphaFoldDB" id="A0A936ZBN6"/>
<sequence>MADALRERCPKLGELLDRSREEVLVYMSFPRTPGQIASPNPLERLNGEIKRRTDVV</sequence>
<keyword evidence="5" id="KW-0233">DNA recombination</keyword>
<accession>A0A936ZBN6</accession>
<organism evidence="6 7">
    <name type="scientific">Microvirga aerilata</name>
    <dbReference type="NCBI Taxonomy" id="670292"/>
    <lineage>
        <taxon>Bacteria</taxon>
        <taxon>Pseudomonadati</taxon>
        <taxon>Pseudomonadota</taxon>
        <taxon>Alphaproteobacteria</taxon>
        <taxon>Hyphomicrobiales</taxon>
        <taxon>Methylobacteriaceae</taxon>
        <taxon>Microvirga</taxon>
    </lineage>
</organism>
<name>A0A936ZBN6_9HYPH</name>
<dbReference type="GO" id="GO:0006313">
    <property type="term" value="P:DNA transposition"/>
    <property type="evidence" value="ECO:0007669"/>
    <property type="project" value="InterPro"/>
</dbReference>
<comment type="similarity">
    <text evidence="2">Belongs to the transposase mutator family.</text>
</comment>
<keyword evidence="4" id="KW-0238">DNA-binding</keyword>
<dbReference type="Pfam" id="PF00872">
    <property type="entry name" value="Transposase_mut"/>
    <property type="match status" value="1"/>
</dbReference>
<comment type="function">
    <text evidence="1">Required for the transposition of the insertion element.</text>
</comment>
<dbReference type="GO" id="GO:0004803">
    <property type="term" value="F:transposase activity"/>
    <property type="evidence" value="ECO:0007669"/>
    <property type="project" value="InterPro"/>
</dbReference>
<gene>
    <name evidence="6" type="ORF">JKG68_22810</name>
</gene>
<dbReference type="InterPro" id="IPR001207">
    <property type="entry name" value="Transposase_mutator"/>
</dbReference>